<reference evidence="3" key="2">
    <citation type="submission" date="2021-02" db="EMBL/GenBank/DDBJ databases">
        <title>Aspergillus puulaauensis MK2 genome sequence.</title>
        <authorList>
            <person name="Futagami T."/>
            <person name="Mori K."/>
            <person name="Kadooka C."/>
            <person name="Tanaka T."/>
        </authorList>
    </citation>
    <scope>NUCLEOTIDE SEQUENCE</scope>
    <source>
        <strain evidence="3">MK2</strain>
    </source>
</reference>
<accession>A0A7R7XI52</accession>
<feature type="domain" description="Dynamin GTPase" evidence="2">
    <location>
        <begin position="118"/>
        <end position="327"/>
    </location>
</feature>
<feature type="compositionally biased region" description="Basic residues" evidence="1">
    <location>
        <begin position="17"/>
        <end position="33"/>
    </location>
</feature>
<dbReference type="GO" id="GO:0005874">
    <property type="term" value="C:microtubule"/>
    <property type="evidence" value="ECO:0007669"/>
    <property type="project" value="TreeGrafter"/>
</dbReference>
<reference evidence="3" key="1">
    <citation type="submission" date="2021-01" db="EMBL/GenBank/DDBJ databases">
        <authorList>
            <consortium name="Aspergillus puulaauensis MK2 genome sequencing consortium"/>
            <person name="Kazuki M."/>
            <person name="Futagami T."/>
        </authorList>
    </citation>
    <scope>NUCLEOTIDE SEQUENCE</scope>
    <source>
        <strain evidence="3">MK2</strain>
    </source>
</reference>
<name>A0A7R7XI52_9EURO</name>
<gene>
    <name evidence="3" type="ORF">APUU_30177A</name>
</gene>
<organism evidence="3 4">
    <name type="scientific">Aspergillus puulaauensis</name>
    <dbReference type="NCBI Taxonomy" id="1220207"/>
    <lineage>
        <taxon>Eukaryota</taxon>
        <taxon>Fungi</taxon>
        <taxon>Dikarya</taxon>
        <taxon>Ascomycota</taxon>
        <taxon>Pezizomycotina</taxon>
        <taxon>Eurotiomycetes</taxon>
        <taxon>Eurotiomycetidae</taxon>
        <taxon>Eurotiales</taxon>
        <taxon>Aspergillaceae</taxon>
        <taxon>Aspergillus</taxon>
    </lineage>
</organism>
<dbReference type="GeneID" id="64971957"/>
<dbReference type="PRINTS" id="PR00195">
    <property type="entry name" value="DYNAMIN"/>
</dbReference>
<keyword evidence="4" id="KW-1185">Reference proteome</keyword>
<dbReference type="RefSeq" id="XP_041554146.1">
    <property type="nucleotide sequence ID" value="XM_041701241.1"/>
</dbReference>
<proteinExistence type="predicted"/>
<evidence type="ECO:0000313" key="3">
    <source>
        <dbReference type="EMBL" id="BCS21952.1"/>
    </source>
</evidence>
<dbReference type="KEGG" id="apuu:APUU_30177A"/>
<evidence type="ECO:0000259" key="2">
    <source>
        <dbReference type="SMART" id="SM00053"/>
    </source>
</evidence>
<dbReference type="GO" id="GO:0003924">
    <property type="term" value="F:GTPase activity"/>
    <property type="evidence" value="ECO:0007669"/>
    <property type="project" value="InterPro"/>
</dbReference>
<feature type="region of interest" description="Disordered" evidence="1">
    <location>
        <begin position="17"/>
        <end position="37"/>
    </location>
</feature>
<dbReference type="SUPFAM" id="SSF52540">
    <property type="entry name" value="P-loop containing nucleoside triphosphate hydrolases"/>
    <property type="match status" value="1"/>
</dbReference>
<dbReference type="GO" id="GO:0005525">
    <property type="term" value="F:GTP binding"/>
    <property type="evidence" value="ECO:0007669"/>
    <property type="project" value="InterPro"/>
</dbReference>
<dbReference type="Pfam" id="PF00350">
    <property type="entry name" value="Dynamin_N"/>
    <property type="match status" value="1"/>
</dbReference>
<protein>
    <recommendedName>
        <fullName evidence="2">Dynamin GTPase domain-containing protein</fullName>
    </recommendedName>
</protein>
<dbReference type="GO" id="GO:0005739">
    <property type="term" value="C:mitochondrion"/>
    <property type="evidence" value="ECO:0007669"/>
    <property type="project" value="TreeGrafter"/>
</dbReference>
<evidence type="ECO:0000313" key="4">
    <source>
        <dbReference type="Proteomes" id="UP000654913"/>
    </source>
</evidence>
<dbReference type="Proteomes" id="UP000654913">
    <property type="component" value="Chromosome 3"/>
</dbReference>
<dbReference type="AlphaFoldDB" id="A0A7R7XI52"/>
<dbReference type="InterPro" id="IPR027417">
    <property type="entry name" value="P-loop_NTPase"/>
</dbReference>
<dbReference type="InterPro" id="IPR001401">
    <property type="entry name" value="Dynamin_GTPase"/>
</dbReference>
<dbReference type="EMBL" id="AP024445">
    <property type="protein sequence ID" value="BCS21952.1"/>
    <property type="molecule type" value="Genomic_DNA"/>
</dbReference>
<dbReference type="PANTHER" id="PTHR11566:SF21">
    <property type="entry name" value="DYNAMIN RELATED PROTEIN 1, ISOFORM A"/>
    <property type="match status" value="1"/>
</dbReference>
<dbReference type="GO" id="GO:0016020">
    <property type="term" value="C:membrane"/>
    <property type="evidence" value="ECO:0007669"/>
    <property type="project" value="TreeGrafter"/>
</dbReference>
<dbReference type="InterPro" id="IPR045063">
    <property type="entry name" value="Dynamin_N"/>
</dbReference>
<dbReference type="InterPro" id="IPR022812">
    <property type="entry name" value="Dynamin"/>
</dbReference>
<dbReference type="GO" id="GO:0008017">
    <property type="term" value="F:microtubule binding"/>
    <property type="evidence" value="ECO:0007669"/>
    <property type="project" value="TreeGrafter"/>
</dbReference>
<dbReference type="GO" id="GO:0006897">
    <property type="term" value="P:endocytosis"/>
    <property type="evidence" value="ECO:0007669"/>
    <property type="project" value="TreeGrafter"/>
</dbReference>
<dbReference type="GO" id="GO:0000266">
    <property type="term" value="P:mitochondrial fission"/>
    <property type="evidence" value="ECO:0007669"/>
    <property type="project" value="TreeGrafter"/>
</dbReference>
<dbReference type="GO" id="GO:0048312">
    <property type="term" value="P:intracellular distribution of mitochondria"/>
    <property type="evidence" value="ECO:0007669"/>
    <property type="project" value="TreeGrafter"/>
</dbReference>
<evidence type="ECO:0000256" key="1">
    <source>
        <dbReference type="SAM" id="MobiDB-lite"/>
    </source>
</evidence>
<sequence>MPQSTCVNLMAVPHTHTHTHTHHHHHHHHHHHQPTTNTTQQKLYSLAFLQIVLRYSWVVSSSQFPAELGYKTCHLSSRSSYQQHTSSILTPSSKVQSFVTHMQMKVNMAVKAAGDLHNEKRAKVLEIIDKLRELGVSESVSLPQLVVVGDQSSGKSSLLEGLTGLSFPVASDLCTRFATQIVLRRTSSDEAGAKITIIPGPAAQQNEAQEEKLKSFERALEADKFDSDEFGRVFDEAAEAMGIPGPGTTDIENIDKRFSDDILKIELSGPDHHHLSVVDVPGLFHNPTKYQTEEDKGIIRGLIQNYIVDKRTIILFVPPPYAKKVTNLA</sequence>
<dbReference type="Gene3D" id="3.40.50.300">
    <property type="entry name" value="P-loop containing nucleotide triphosphate hydrolases"/>
    <property type="match status" value="1"/>
</dbReference>
<dbReference type="PANTHER" id="PTHR11566">
    <property type="entry name" value="DYNAMIN"/>
    <property type="match status" value="1"/>
</dbReference>
<dbReference type="OrthoDB" id="415706at2759"/>
<dbReference type="GO" id="GO:0016559">
    <property type="term" value="P:peroxisome fission"/>
    <property type="evidence" value="ECO:0007669"/>
    <property type="project" value="TreeGrafter"/>
</dbReference>
<dbReference type="SMART" id="SM00053">
    <property type="entry name" value="DYNc"/>
    <property type="match status" value="1"/>
</dbReference>